<feature type="transmembrane region" description="Helical" evidence="1">
    <location>
        <begin position="412"/>
        <end position="430"/>
    </location>
</feature>
<dbReference type="RefSeq" id="WP_196201633.1">
    <property type="nucleotide sequence ID" value="NZ_JADPUN010000143.1"/>
</dbReference>
<feature type="transmembrane region" description="Helical" evidence="1">
    <location>
        <begin position="442"/>
        <end position="462"/>
    </location>
</feature>
<dbReference type="InterPro" id="IPR036890">
    <property type="entry name" value="HATPase_C_sf"/>
</dbReference>
<evidence type="ECO:0000313" key="2">
    <source>
        <dbReference type="EMBL" id="MBF9130013.1"/>
    </source>
</evidence>
<feature type="transmembrane region" description="Helical" evidence="1">
    <location>
        <begin position="498"/>
        <end position="515"/>
    </location>
</feature>
<keyword evidence="1" id="KW-1133">Transmembrane helix</keyword>
<dbReference type="SUPFAM" id="SSF55874">
    <property type="entry name" value="ATPase domain of HSP90 chaperone/DNA topoisomerase II/histidine kinase"/>
    <property type="match status" value="1"/>
</dbReference>
<feature type="transmembrane region" description="Helical" evidence="1">
    <location>
        <begin position="90"/>
        <end position="110"/>
    </location>
</feature>
<dbReference type="Proteomes" id="UP000638560">
    <property type="component" value="Unassembled WGS sequence"/>
</dbReference>
<keyword evidence="3" id="KW-1185">Reference proteome</keyword>
<feature type="transmembrane region" description="Helical" evidence="1">
    <location>
        <begin position="12"/>
        <end position="34"/>
    </location>
</feature>
<feature type="transmembrane region" description="Helical" evidence="1">
    <location>
        <begin position="40"/>
        <end position="59"/>
    </location>
</feature>
<feature type="transmembrane region" description="Helical" evidence="1">
    <location>
        <begin position="522"/>
        <end position="542"/>
    </location>
</feature>
<dbReference type="EMBL" id="JADPUN010000143">
    <property type="protein sequence ID" value="MBF9130013.1"/>
    <property type="molecule type" value="Genomic_DNA"/>
</dbReference>
<reference evidence="2 3" key="1">
    <citation type="submission" date="2020-11" db="EMBL/GenBank/DDBJ databases">
        <title>A novel isolate from a Black sea contaminated sediment with potential to produce alkanes: Plantactinospora alkalitolerans sp. nov.</title>
        <authorList>
            <person name="Carro L."/>
            <person name="Veyisoglu A."/>
            <person name="Guven K."/>
            <person name="Schumann P."/>
            <person name="Klenk H.-P."/>
            <person name="Sahin N."/>
        </authorList>
    </citation>
    <scope>NUCLEOTIDE SEQUENCE [LARGE SCALE GENOMIC DNA]</scope>
    <source>
        <strain evidence="2 3">S1510</strain>
    </source>
</reference>
<name>A0ABS0GVI7_9ACTN</name>
<evidence type="ECO:0000256" key="1">
    <source>
        <dbReference type="SAM" id="Phobius"/>
    </source>
</evidence>
<keyword evidence="1" id="KW-0472">Membrane</keyword>
<feature type="transmembrane region" description="Helical" evidence="1">
    <location>
        <begin position="474"/>
        <end position="492"/>
    </location>
</feature>
<feature type="transmembrane region" description="Helical" evidence="1">
    <location>
        <begin position="147"/>
        <end position="166"/>
    </location>
</feature>
<accession>A0ABS0GVI7</accession>
<keyword evidence="1" id="KW-0812">Transmembrane</keyword>
<proteinExistence type="predicted"/>
<dbReference type="Gene3D" id="3.30.565.10">
    <property type="entry name" value="Histidine kinase-like ATPase, C-terminal domain"/>
    <property type="match status" value="1"/>
</dbReference>
<evidence type="ECO:0008006" key="4">
    <source>
        <dbReference type="Google" id="ProtNLM"/>
    </source>
</evidence>
<feature type="transmembrane region" description="Helical" evidence="1">
    <location>
        <begin position="66"/>
        <end position="84"/>
    </location>
</feature>
<protein>
    <recommendedName>
        <fullName evidence="4">Histidine kinase/HSP90-like ATPase domain-containing protein</fullName>
    </recommendedName>
</protein>
<gene>
    <name evidence="2" type="ORF">I0C86_13745</name>
</gene>
<feature type="transmembrane region" description="Helical" evidence="1">
    <location>
        <begin position="548"/>
        <end position="572"/>
    </location>
</feature>
<comment type="caution">
    <text evidence="2">The sequence shown here is derived from an EMBL/GenBank/DDBJ whole genome shotgun (WGS) entry which is preliminary data.</text>
</comment>
<organism evidence="2 3">
    <name type="scientific">Plantactinospora alkalitolerans</name>
    <dbReference type="NCBI Taxonomy" id="2789879"/>
    <lineage>
        <taxon>Bacteria</taxon>
        <taxon>Bacillati</taxon>
        <taxon>Actinomycetota</taxon>
        <taxon>Actinomycetes</taxon>
        <taxon>Micromonosporales</taxon>
        <taxon>Micromonosporaceae</taxon>
        <taxon>Plantactinospora</taxon>
    </lineage>
</organism>
<feature type="transmembrane region" description="Helical" evidence="1">
    <location>
        <begin position="117"/>
        <end position="135"/>
    </location>
</feature>
<sequence>MEAVLYHVITRTVVAFRLMWAAAAAAMAVTFAALGEGAPLALLGAACSIAWTVVIAATCRRRFPRCYAVIDIGVFVALLLSARWMLPLPLVGDGATWVFTGATVAALIAAWTLPWEAALGLGAALIGAYLGGLAIAGRDVWSRDYLLTAFLLTLQAVLGVVVLITIRQAAWRADRALAERVATEAAHALDLAREAERHRQENVLHDEVRRALWMLGHGFVGAAEEARRLCREALRHLDSLAQGRLAPQRVGPLVNRIERAVDEFIALGMSVHPWWTRVDDQRRRRASRGQAPAGRIPVAVLDAIVEVLREALANVCRHANTNSADVEVRIGSSQITIVITDTGTGIELSNALRGRAVPTSIEQRMTPVGGYARVERLSAGGTKVTAGWTGAQSMPAVADVTEAPLRAYGGGFVRMIAIIAAVFHGMALYHLMQLSYDYRRPWLTLVCWLIMLVAGAALGGGVGRQWMTSARARFAAFVVAVSAVVVVANCHPWGMLGMANWAVGVAGWILALLAAHRPIREAVAALVLVGVGNIMIILPHVYADPVRLVKLMGVLLGVALVQVGAVIAFAFVKRTAHGTATDVWHSSQLVVAQTRDDEAQATRSLRHAQVDRGIIDLIRGIAEERLDPHLPEVRRRCLAASDALRHRDLAPLADTAAKCNVDLNLSAVTALTRVPQRSRERMVGVLNDALRFARPGRAFVACHDGADLLAPSGTPESEPGDAPITVTLAVAVQPGRGGDLADELTAGAANDASSEVPPVMEQSVVVEVALSDDDDNEAGPAAATTAWIAVVYRP</sequence>
<evidence type="ECO:0000313" key="3">
    <source>
        <dbReference type="Proteomes" id="UP000638560"/>
    </source>
</evidence>